<dbReference type="Pfam" id="PF01541">
    <property type="entry name" value="GIY-YIG"/>
    <property type="match status" value="1"/>
</dbReference>
<feature type="domain" description="GIY-YIG" evidence="2">
    <location>
        <begin position="1"/>
        <end position="77"/>
    </location>
</feature>
<evidence type="ECO:0000256" key="1">
    <source>
        <dbReference type="ARBA" id="ARBA00007435"/>
    </source>
</evidence>
<evidence type="ECO:0000313" key="3">
    <source>
        <dbReference type="EMBL" id="PIR96778.1"/>
    </source>
</evidence>
<dbReference type="AlphaFoldDB" id="A0A2H0VCD6"/>
<dbReference type="Proteomes" id="UP000230557">
    <property type="component" value="Unassembled WGS sequence"/>
</dbReference>
<dbReference type="Gene3D" id="3.40.1440.10">
    <property type="entry name" value="GIY-YIG endonuclease"/>
    <property type="match status" value="1"/>
</dbReference>
<dbReference type="InterPro" id="IPR050190">
    <property type="entry name" value="UPF0213_domain"/>
</dbReference>
<evidence type="ECO:0000259" key="2">
    <source>
        <dbReference type="PROSITE" id="PS50164"/>
    </source>
</evidence>
<organism evidence="3 4">
    <name type="scientific">Candidatus Doudnabacteria bacterium CG10_big_fil_rev_8_21_14_0_10_41_10</name>
    <dbReference type="NCBI Taxonomy" id="1974551"/>
    <lineage>
        <taxon>Bacteria</taxon>
        <taxon>Candidatus Doudnaibacteriota</taxon>
    </lineage>
</organism>
<protein>
    <recommendedName>
        <fullName evidence="2">GIY-YIG domain-containing protein</fullName>
    </recommendedName>
</protein>
<sequence length="80" mass="9389">MYYVYIIQNPKGILYKGSTDSVANRLWQYNSGEFPSYTKNKGSWELVYKELFATRKEAEAREKSLKTGKGRKFLKEVIKL</sequence>
<dbReference type="PANTHER" id="PTHR34477">
    <property type="entry name" value="UPF0213 PROTEIN YHBQ"/>
    <property type="match status" value="1"/>
</dbReference>
<dbReference type="EMBL" id="PFAJ01000062">
    <property type="protein sequence ID" value="PIR96778.1"/>
    <property type="molecule type" value="Genomic_DNA"/>
</dbReference>
<comment type="caution">
    <text evidence="3">The sequence shown here is derived from an EMBL/GenBank/DDBJ whole genome shotgun (WGS) entry which is preliminary data.</text>
</comment>
<comment type="similarity">
    <text evidence="1">Belongs to the UPF0213 family.</text>
</comment>
<dbReference type="InterPro" id="IPR000305">
    <property type="entry name" value="GIY-YIG_endonuc"/>
</dbReference>
<dbReference type="InterPro" id="IPR035901">
    <property type="entry name" value="GIY-YIG_endonuc_sf"/>
</dbReference>
<dbReference type="PROSITE" id="PS50164">
    <property type="entry name" value="GIY_YIG"/>
    <property type="match status" value="1"/>
</dbReference>
<name>A0A2H0VCD6_9BACT</name>
<accession>A0A2H0VCD6</accession>
<proteinExistence type="inferred from homology"/>
<evidence type="ECO:0000313" key="4">
    <source>
        <dbReference type="Proteomes" id="UP000230557"/>
    </source>
</evidence>
<reference evidence="4" key="1">
    <citation type="submission" date="2017-09" db="EMBL/GenBank/DDBJ databases">
        <title>Depth-based differentiation of microbial function through sediment-hosted aquifers and enrichment of novel symbionts in the deep terrestrial subsurface.</title>
        <authorList>
            <person name="Probst A.J."/>
            <person name="Ladd B."/>
            <person name="Jarett J.K."/>
            <person name="Geller-Mcgrath D.E."/>
            <person name="Sieber C.M.K."/>
            <person name="Emerson J.B."/>
            <person name="Anantharaman K."/>
            <person name="Thomas B.C."/>
            <person name="Malmstrom R."/>
            <person name="Stieglmeier M."/>
            <person name="Klingl A."/>
            <person name="Woyke T."/>
            <person name="Ryan C.M."/>
            <person name="Banfield J.F."/>
        </authorList>
    </citation>
    <scope>NUCLEOTIDE SEQUENCE [LARGE SCALE GENOMIC DNA]</scope>
</reference>
<dbReference type="SUPFAM" id="SSF82771">
    <property type="entry name" value="GIY-YIG endonuclease"/>
    <property type="match status" value="1"/>
</dbReference>
<dbReference type="PANTHER" id="PTHR34477:SF5">
    <property type="entry name" value="BSL5627 PROTEIN"/>
    <property type="match status" value="1"/>
</dbReference>
<gene>
    <name evidence="3" type="ORF">COT91_04735</name>
</gene>